<dbReference type="Ensembl" id="ENSCCET00000006936.1">
    <property type="protein sequence ID" value="ENSCCEP00000004149.1"/>
    <property type="gene ID" value="ENSCCEG00000004615.1"/>
</dbReference>
<proteinExistence type="predicted"/>
<evidence type="ECO:0000259" key="3">
    <source>
        <dbReference type="Pfam" id="PF08266"/>
    </source>
</evidence>
<dbReference type="Proteomes" id="UP000694410">
    <property type="component" value="Unplaced"/>
</dbReference>
<protein>
    <recommendedName>
        <fullName evidence="3">Cadherin N-terminal domain-containing protein</fullName>
    </recommendedName>
</protein>
<reference evidence="4" key="1">
    <citation type="submission" date="2025-08" db="UniProtKB">
        <authorList>
            <consortium name="Ensembl"/>
        </authorList>
    </citation>
    <scope>IDENTIFICATION</scope>
</reference>
<organism evidence="4 5">
    <name type="scientific">Cyanistes caeruleus</name>
    <name type="common">Eurasian blue tit</name>
    <name type="synonym">Parus caeruleus</name>
    <dbReference type="NCBI Taxonomy" id="156563"/>
    <lineage>
        <taxon>Eukaryota</taxon>
        <taxon>Metazoa</taxon>
        <taxon>Chordata</taxon>
        <taxon>Craniata</taxon>
        <taxon>Vertebrata</taxon>
        <taxon>Euteleostomi</taxon>
        <taxon>Archelosauria</taxon>
        <taxon>Archosauria</taxon>
        <taxon>Dinosauria</taxon>
        <taxon>Saurischia</taxon>
        <taxon>Theropoda</taxon>
        <taxon>Coelurosauria</taxon>
        <taxon>Aves</taxon>
        <taxon>Neognathae</taxon>
        <taxon>Neoaves</taxon>
        <taxon>Telluraves</taxon>
        <taxon>Australaves</taxon>
        <taxon>Passeriformes</taxon>
        <taxon>Paridae</taxon>
        <taxon>Cyanistes</taxon>
    </lineage>
</organism>
<dbReference type="Pfam" id="PF08266">
    <property type="entry name" value="Cadherin_2"/>
    <property type="match status" value="1"/>
</dbReference>
<feature type="signal peptide" evidence="2">
    <location>
        <begin position="1"/>
        <end position="29"/>
    </location>
</feature>
<sequence length="81" mass="8976">MSWAGRRWGRRQRAVLWAVLLAAWEAAWGQLRYSVPEELPKGSFVGDVAKDLGLQLPELSDRGVRIAERSRKVAVSPAGCS</sequence>
<dbReference type="Gene3D" id="2.60.40.60">
    <property type="entry name" value="Cadherins"/>
    <property type="match status" value="1"/>
</dbReference>
<keyword evidence="1" id="KW-0325">Glycoprotein</keyword>
<feature type="domain" description="Cadherin N-terminal" evidence="3">
    <location>
        <begin position="30"/>
        <end position="72"/>
    </location>
</feature>
<evidence type="ECO:0000256" key="2">
    <source>
        <dbReference type="SAM" id="SignalP"/>
    </source>
</evidence>
<dbReference type="AlphaFoldDB" id="A0A8C0UAE5"/>
<evidence type="ECO:0000256" key="1">
    <source>
        <dbReference type="ARBA" id="ARBA00023180"/>
    </source>
</evidence>
<reference evidence="4" key="2">
    <citation type="submission" date="2025-09" db="UniProtKB">
        <authorList>
            <consortium name="Ensembl"/>
        </authorList>
    </citation>
    <scope>IDENTIFICATION</scope>
</reference>
<name>A0A8C0UAE5_CYACU</name>
<feature type="chain" id="PRO_5034924281" description="Cadherin N-terminal domain-containing protein" evidence="2">
    <location>
        <begin position="30"/>
        <end position="81"/>
    </location>
</feature>
<accession>A0A8C0UAE5</accession>
<evidence type="ECO:0000313" key="4">
    <source>
        <dbReference type="Ensembl" id="ENSCCEP00000004149.1"/>
    </source>
</evidence>
<keyword evidence="2" id="KW-0732">Signal</keyword>
<keyword evidence="5" id="KW-1185">Reference proteome</keyword>
<evidence type="ECO:0000313" key="5">
    <source>
        <dbReference type="Proteomes" id="UP000694410"/>
    </source>
</evidence>
<dbReference type="InterPro" id="IPR013164">
    <property type="entry name" value="Cadherin_N"/>
</dbReference>